<organism evidence="2">
    <name type="scientific">viral metagenome</name>
    <dbReference type="NCBI Taxonomy" id="1070528"/>
    <lineage>
        <taxon>unclassified sequences</taxon>
        <taxon>metagenomes</taxon>
        <taxon>organismal metagenomes</taxon>
    </lineage>
</organism>
<dbReference type="AlphaFoldDB" id="A0A6M3LR95"/>
<evidence type="ECO:0000313" key="1">
    <source>
        <dbReference type="EMBL" id="QJA69198.1"/>
    </source>
</evidence>
<gene>
    <name evidence="1" type="ORF">MM415A04970_0010</name>
    <name evidence="2" type="ORF">MM415B05866_0009</name>
</gene>
<sequence>MTAIEISYNGEWLGFPLHLWEGEEPERRVIDIQDTTTAQIGWRSWGKGGNHDKN</sequence>
<name>A0A6M3LR95_9ZZZZ</name>
<dbReference type="EMBL" id="MT143534">
    <property type="protein sequence ID" value="QJA97896.1"/>
    <property type="molecule type" value="Genomic_DNA"/>
</dbReference>
<accession>A0A6M3LR95</accession>
<proteinExistence type="predicted"/>
<reference evidence="2" key="1">
    <citation type="submission" date="2020-03" db="EMBL/GenBank/DDBJ databases">
        <title>The deep terrestrial virosphere.</title>
        <authorList>
            <person name="Holmfeldt K."/>
            <person name="Nilsson E."/>
            <person name="Simone D."/>
            <person name="Lopez-Fernandez M."/>
            <person name="Wu X."/>
            <person name="de Brujin I."/>
            <person name="Lundin D."/>
            <person name="Andersson A."/>
            <person name="Bertilsson S."/>
            <person name="Dopson M."/>
        </authorList>
    </citation>
    <scope>NUCLEOTIDE SEQUENCE</scope>
    <source>
        <strain evidence="1">MM415A04970</strain>
        <strain evidence="2">MM415B05866</strain>
    </source>
</reference>
<dbReference type="EMBL" id="MT141685">
    <property type="protein sequence ID" value="QJA69198.1"/>
    <property type="molecule type" value="Genomic_DNA"/>
</dbReference>
<evidence type="ECO:0000313" key="2">
    <source>
        <dbReference type="EMBL" id="QJA97896.1"/>
    </source>
</evidence>
<protein>
    <submittedName>
        <fullName evidence="2">Uncharacterized protein</fullName>
    </submittedName>
</protein>